<dbReference type="GO" id="GO:0016616">
    <property type="term" value="F:oxidoreductase activity, acting on the CH-OH group of donors, NAD or NADP as acceptor"/>
    <property type="evidence" value="ECO:0007669"/>
    <property type="project" value="TreeGrafter"/>
</dbReference>
<evidence type="ECO:0000313" key="4">
    <source>
        <dbReference type="EMBL" id="RDW79381.1"/>
    </source>
</evidence>
<dbReference type="SUPFAM" id="SSF51735">
    <property type="entry name" value="NAD(P)-binding Rossmann-fold domains"/>
    <property type="match status" value="1"/>
</dbReference>
<dbReference type="Pfam" id="PF01370">
    <property type="entry name" value="Epimerase"/>
    <property type="match status" value="1"/>
</dbReference>
<evidence type="ECO:0000313" key="5">
    <source>
        <dbReference type="Proteomes" id="UP000256645"/>
    </source>
</evidence>
<dbReference type="Proteomes" id="UP000256645">
    <property type="component" value="Unassembled WGS sequence"/>
</dbReference>
<dbReference type="PANTHER" id="PTHR10366">
    <property type="entry name" value="NAD DEPENDENT EPIMERASE/DEHYDRATASE"/>
    <property type="match status" value="1"/>
</dbReference>
<accession>A0A3D8RZY0</accession>
<dbReference type="PANTHER" id="PTHR10366:SF562">
    <property type="entry name" value="ALDEHYDE REDUCTASE II (AFU_ORTHOLOGUE AFUA_1G11360)"/>
    <property type="match status" value="1"/>
</dbReference>
<comment type="caution">
    <text evidence="4">The sequence shown here is derived from an EMBL/GenBank/DDBJ whole genome shotgun (WGS) entry which is preliminary data.</text>
</comment>
<comment type="similarity">
    <text evidence="2">Belongs to the NAD(P)-dependent epimerase/dehydratase family. Dihydroflavonol-4-reductase subfamily.</text>
</comment>
<evidence type="ECO:0000259" key="3">
    <source>
        <dbReference type="Pfam" id="PF01370"/>
    </source>
</evidence>
<evidence type="ECO:0000256" key="1">
    <source>
        <dbReference type="ARBA" id="ARBA00023002"/>
    </source>
</evidence>
<organism evidence="4 5">
    <name type="scientific">Coleophoma cylindrospora</name>
    <dbReference type="NCBI Taxonomy" id="1849047"/>
    <lineage>
        <taxon>Eukaryota</taxon>
        <taxon>Fungi</taxon>
        <taxon>Dikarya</taxon>
        <taxon>Ascomycota</taxon>
        <taxon>Pezizomycotina</taxon>
        <taxon>Leotiomycetes</taxon>
        <taxon>Helotiales</taxon>
        <taxon>Dermateaceae</taxon>
        <taxon>Coleophoma</taxon>
    </lineage>
</organism>
<dbReference type="InterPro" id="IPR001509">
    <property type="entry name" value="Epimerase_deHydtase"/>
</dbReference>
<dbReference type="FunFam" id="3.40.50.720:FF:000426">
    <property type="entry name" value="Aldehyde reductase 2"/>
    <property type="match status" value="1"/>
</dbReference>
<proteinExistence type="inferred from homology"/>
<dbReference type="STRING" id="1849047.A0A3D8RZY0"/>
<name>A0A3D8RZY0_9HELO</name>
<dbReference type="EMBL" id="PDLM01000004">
    <property type="protein sequence ID" value="RDW79381.1"/>
    <property type="molecule type" value="Genomic_DNA"/>
</dbReference>
<dbReference type="InterPro" id="IPR036291">
    <property type="entry name" value="NAD(P)-bd_dom_sf"/>
</dbReference>
<reference evidence="4 5" key="1">
    <citation type="journal article" date="2018" name="IMA Fungus">
        <title>IMA Genome-F 9: Draft genome sequence of Annulohypoxylon stygium, Aspergillus mulundensis, Berkeleyomyces basicola (syn. Thielaviopsis basicola), Ceratocystis smalleyi, two Cercospora beticola strains, Coleophoma cylindrospora, Fusarium fracticaudum, Phialophora cf. hyalina, and Morchella septimelata.</title>
        <authorList>
            <person name="Wingfield B.D."/>
            <person name="Bills G.F."/>
            <person name="Dong Y."/>
            <person name="Huang W."/>
            <person name="Nel W.J."/>
            <person name="Swalarsk-Parry B.S."/>
            <person name="Vaghefi N."/>
            <person name="Wilken P.M."/>
            <person name="An Z."/>
            <person name="de Beer Z.W."/>
            <person name="De Vos L."/>
            <person name="Chen L."/>
            <person name="Duong T.A."/>
            <person name="Gao Y."/>
            <person name="Hammerbacher A."/>
            <person name="Kikkert J.R."/>
            <person name="Li Y."/>
            <person name="Li H."/>
            <person name="Li K."/>
            <person name="Li Q."/>
            <person name="Liu X."/>
            <person name="Ma X."/>
            <person name="Naidoo K."/>
            <person name="Pethybridge S.J."/>
            <person name="Sun J."/>
            <person name="Steenkamp E.T."/>
            <person name="van der Nest M.A."/>
            <person name="van Wyk S."/>
            <person name="Wingfield M.J."/>
            <person name="Xiong C."/>
            <person name="Yue Q."/>
            <person name="Zhang X."/>
        </authorList>
    </citation>
    <scope>NUCLEOTIDE SEQUENCE [LARGE SCALE GENOMIC DNA]</scope>
    <source>
        <strain evidence="4 5">BP6252</strain>
    </source>
</reference>
<keyword evidence="5" id="KW-1185">Reference proteome</keyword>
<sequence length="343" mass="37688">MSTNSISNTTVPPGSLVLVTAVNGLVASHVADQFLTAGYRVRGTVRNISKNEWLISLFEARYGHGRFELMEIPDIFAPDAWIAAVKDVAGIAHVFGAADVYTQDFEAAAEKEFPSHIALLEAARNDSTVKSFVFTSSAWAASSPVANKKRTLTEWSWNEDDIALARSDASPEQKYFANYMALKSVLEQRIWEWVKNEKLPFSFNAILLSTVIGPTLHPKDQGMPSTAGMVKWAFDGINTQILAIMPPQWCVDTRDAGMLYVAALTTPGVSGERLFAFGDRYSWAKVVEILGKLFPGKDLPSLPDSGWDQTEVPNRRSGELLSGIKQSTWTSLEESVKAGSQCF</sequence>
<gene>
    <name evidence="4" type="ORF">BP6252_04019</name>
</gene>
<dbReference type="AlphaFoldDB" id="A0A3D8RZY0"/>
<dbReference type="OrthoDB" id="2735536at2759"/>
<keyword evidence="1" id="KW-0560">Oxidoreductase</keyword>
<evidence type="ECO:0000256" key="2">
    <source>
        <dbReference type="ARBA" id="ARBA00023445"/>
    </source>
</evidence>
<feature type="domain" description="NAD-dependent epimerase/dehydratase" evidence="3">
    <location>
        <begin position="17"/>
        <end position="151"/>
    </location>
</feature>
<dbReference type="Gene3D" id="3.40.50.720">
    <property type="entry name" value="NAD(P)-binding Rossmann-like Domain"/>
    <property type="match status" value="1"/>
</dbReference>
<dbReference type="InterPro" id="IPR050425">
    <property type="entry name" value="NAD(P)_dehydrat-like"/>
</dbReference>
<protein>
    <submittedName>
        <fullName evidence="4">NAD(P)-binding protein-4</fullName>
    </submittedName>
</protein>